<dbReference type="EMBL" id="CWQY01000028">
    <property type="protein sequence ID" value="CSD11179.1"/>
    <property type="molecule type" value="Genomic_DNA"/>
</dbReference>
<sequence length="61" mass="6876">MFSIRAAIDVVEQKGREFGFGCRAVIGRSGNDHNAILFWAYSVNVSFLLKSIHEVQGEFEQ</sequence>
<evidence type="ECO:0000313" key="2">
    <source>
        <dbReference type="Proteomes" id="UP000041770"/>
    </source>
</evidence>
<proteinExistence type="predicted"/>
<name>A0A656AFH4_VIBCL</name>
<protein>
    <submittedName>
        <fullName evidence="1">Uncharacterized protein</fullName>
    </submittedName>
</protein>
<reference evidence="1 2" key="1">
    <citation type="submission" date="2015-07" db="EMBL/GenBank/DDBJ databases">
        <authorList>
            <consortium name="Pathogen Informatics"/>
        </authorList>
    </citation>
    <scope>NUCLEOTIDE SEQUENCE [LARGE SCALE GENOMIC DNA]</scope>
    <source>
        <strain evidence="1 2">A316</strain>
    </source>
</reference>
<gene>
    <name evidence="1" type="ORF">ERS013200_03204</name>
</gene>
<dbReference type="Proteomes" id="UP000041770">
    <property type="component" value="Unassembled WGS sequence"/>
</dbReference>
<accession>A0A656AFH4</accession>
<dbReference type="AlphaFoldDB" id="A0A656AFH4"/>
<organism evidence="1 2">
    <name type="scientific">Vibrio cholerae</name>
    <dbReference type="NCBI Taxonomy" id="666"/>
    <lineage>
        <taxon>Bacteria</taxon>
        <taxon>Pseudomonadati</taxon>
        <taxon>Pseudomonadota</taxon>
        <taxon>Gammaproteobacteria</taxon>
        <taxon>Vibrionales</taxon>
        <taxon>Vibrionaceae</taxon>
        <taxon>Vibrio</taxon>
    </lineage>
</organism>
<evidence type="ECO:0000313" key="1">
    <source>
        <dbReference type="EMBL" id="CSD11179.1"/>
    </source>
</evidence>